<evidence type="ECO:0000313" key="13">
    <source>
        <dbReference type="EMBL" id="SVB29756.1"/>
    </source>
</evidence>
<gene>
    <name evidence="13" type="ORF">METZ01_LOCUS182610</name>
</gene>
<evidence type="ECO:0000256" key="5">
    <source>
        <dbReference type="ARBA" id="ARBA00022475"/>
    </source>
</evidence>
<evidence type="ECO:0000256" key="2">
    <source>
        <dbReference type="ARBA" id="ARBA00010621"/>
    </source>
</evidence>
<dbReference type="EC" id="3.6.1.27" evidence="3"/>
<evidence type="ECO:0000256" key="12">
    <source>
        <dbReference type="SAM" id="Phobius"/>
    </source>
</evidence>
<comment type="catalytic activity">
    <reaction evidence="11">
        <text>di-trans,octa-cis-undecaprenyl diphosphate + H2O = di-trans,octa-cis-undecaprenyl phosphate + phosphate + H(+)</text>
        <dbReference type="Rhea" id="RHEA:28094"/>
        <dbReference type="ChEBI" id="CHEBI:15377"/>
        <dbReference type="ChEBI" id="CHEBI:15378"/>
        <dbReference type="ChEBI" id="CHEBI:43474"/>
        <dbReference type="ChEBI" id="CHEBI:58405"/>
        <dbReference type="ChEBI" id="CHEBI:60392"/>
        <dbReference type="EC" id="3.6.1.27"/>
    </reaction>
</comment>
<feature type="transmembrane region" description="Helical" evidence="12">
    <location>
        <begin position="183"/>
        <end position="207"/>
    </location>
</feature>
<proteinExistence type="inferred from homology"/>
<name>A0A382CUC0_9ZZZZ</name>
<evidence type="ECO:0000256" key="7">
    <source>
        <dbReference type="ARBA" id="ARBA00022801"/>
    </source>
</evidence>
<feature type="transmembrane region" description="Helical" evidence="12">
    <location>
        <begin position="245"/>
        <end position="264"/>
    </location>
</feature>
<evidence type="ECO:0000256" key="11">
    <source>
        <dbReference type="ARBA" id="ARBA00047594"/>
    </source>
</evidence>
<dbReference type="PANTHER" id="PTHR30622">
    <property type="entry name" value="UNDECAPRENYL-DIPHOSPHATASE"/>
    <property type="match status" value="1"/>
</dbReference>
<comment type="similarity">
    <text evidence="2">Belongs to the UppP family.</text>
</comment>
<organism evidence="13">
    <name type="scientific">marine metagenome</name>
    <dbReference type="NCBI Taxonomy" id="408172"/>
    <lineage>
        <taxon>unclassified sequences</taxon>
        <taxon>metagenomes</taxon>
        <taxon>ecological metagenomes</taxon>
    </lineage>
</organism>
<dbReference type="InterPro" id="IPR003824">
    <property type="entry name" value="UppP"/>
</dbReference>
<feature type="transmembrane region" description="Helical" evidence="12">
    <location>
        <begin position="35"/>
        <end position="55"/>
    </location>
</feature>
<dbReference type="HAMAP" id="MF_01006">
    <property type="entry name" value="Undec_diphosphatase"/>
    <property type="match status" value="1"/>
</dbReference>
<dbReference type="EMBL" id="UINC01036181">
    <property type="protein sequence ID" value="SVB29756.1"/>
    <property type="molecule type" value="Genomic_DNA"/>
</dbReference>
<keyword evidence="7" id="KW-0378">Hydrolase</keyword>
<dbReference type="AlphaFoldDB" id="A0A382CUC0"/>
<dbReference type="NCBIfam" id="NF001393">
    <property type="entry name" value="PRK00281.2-4"/>
    <property type="match status" value="1"/>
</dbReference>
<evidence type="ECO:0000256" key="8">
    <source>
        <dbReference type="ARBA" id="ARBA00022989"/>
    </source>
</evidence>
<evidence type="ECO:0000256" key="3">
    <source>
        <dbReference type="ARBA" id="ARBA00012374"/>
    </source>
</evidence>
<feature type="transmembrane region" description="Helical" evidence="12">
    <location>
        <begin position="115"/>
        <end position="131"/>
    </location>
</feature>
<accession>A0A382CUC0</accession>
<keyword evidence="9 12" id="KW-0472">Membrane</keyword>
<keyword evidence="6 12" id="KW-0812">Transmembrane</keyword>
<dbReference type="Pfam" id="PF02673">
    <property type="entry name" value="BacA"/>
    <property type="match status" value="1"/>
</dbReference>
<evidence type="ECO:0000256" key="9">
    <source>
        <dbReference type="ARBA" id="ARBA00023136"/>
    </source>
</evidence>
<dbReference type="PANTHER" id="PTHR30622:SF4">
    <property type="entry name" value="UNDECAPRENYL-DIPHOSPHATASE"/>
    <property type="match status" value="1"/>
</dbReference>
<keyword evidence="5" id="KW-1003">Cell membrane</keyword>
<dbReference type="GO" id="GO:0050380">
    <property type="term" value="F:undecaprenyl-diphosphatase activity"/>
    <property type="evidence" value="ECO:0007669"/>
    <property type="project" value="UniProtKB-EC"/>
</dbReference>
<evidence type="ECO:0000256" key="4">
    <source>
        <dbReference type="ARBA" id="ARBA00021581"/>
    </source>
</evidence>
<dbReference type="GO" id="GO:0005886">
    <property type="term" value="C:plasma membrane"/>
    <property type="evidence" value="ECO:0007669"/>
    <property type="project" value="UniProtKB-SubCell"/>
</dbReference>
<feature type="transmembrane region" description="Helical" evidence="12">
    <location>
        <begin position="82"/>
        <end position="103"/>
    </location>
</feature>
<evidence type="ECO:0000256" key="1">
    <source>
        <dbReference type="ARBA" id="ARBA00004651"/>
    </source>
</evidence>
<feature type="transmembrane region" description="Helical" evidence="12">
    <location>
        <begin position="219"/>
        <end position="239"/>
    </location>
</feature>
<sequence>MLTLAAVQGITEFLPVSSSAHLILVPKLTGWPDQGLLIDVAVHVGTLLAVILYFWKDNLAMISAIFQSFGQLSNRNPLNPEFWLMIKLVLATIPVLIAGYIINRYLGNAFRSLEVIGWTTLCFALLLLIADKLSMTIREINHITFKGAIVIGLFQILALIPGTSRAGITMTAARFQGIERRDAARFSLLLSIPVIFAAGCLKSFDLYILGNQAYFKEALIIAALSFGFAMTAISLMMFWLRNFSYTPFVVYRIALGATLLFIAYKIPHFRF</sequence>
<reference evidence="13" key="1">
    <citation type="submission" date="2018-05" db="EMBL/GenBank/DDBJ databases">
        <authorList>
            <person name="Lanie J.A."/>
            <person name="Ng W.-L."/>
            <person name="Kazmierczak K.M."/>
            <person name="Andrzejewski T.M."/>
            <person name="Davidsen T.M."/>
            <person name="Wayne K.J."/>
            <person name="Tettelin H."/>
            <person name="Glass J.I."/>
            <person name="Rusch D."/>
            <person name="Podicherti R."/>
            <person name="Tsui H.-C.T."/>
            <person name="Winkler M.E."/>
        </authorList>
    </citation>
    <scope>NUCLEOTIDE SEQUENCE</scope>
</reference>
<evidence type="ECO:0000256" key="6">
    <source>
        <dbReference type="ARBA" id="ARBA00022692"/>
    </source>
</evidence>
<keyword evidence="8 12" id="KW-1133">Transmembrane helix</keyword>
<comment type="subcellular location">
    <subcellularLocation>
        <location evidence="1">Cell membrane</location>
        <topology evidence="1">Multi-pass membrane protein</topology>
    </subcellularLocation>
</comment>
<feature type="transmembrane region" description="Helical" evidence="12">
    <location>
        <begin position="143"/>
        <end position="163"/>
    </location>
</feature>
<protein>
    <recommendedName>
        <fullName evidence="4">Undecaprenyl-diphosphatase</fullName>
        <ecNumber evidence="3">3.6.1.27</ecNumber>
    </recommendedName>
    <alternativeName>
        <fullName evidence="10">Undecaprenyl pyrophosphate phosphatase</fullName>
    </alternativeName>
</protein>
<evidence type="ECO:0000256" key="10">
    <source>
        <dbReference type="ARBA" id="ARBA00032707"/>
    </source>
</evidence>